<evidence type="ECO:0000256" key="1">
    <source>
        <dbReference type="SAM" id="SignalP"/>
    </source>
</evidence>
<dbReference type="RefSeq" id="WP_076514791.1">
    <property type="nucleotide sequence ID" value="NZ_FTOH01000003.1"/>
</dbReference>
<evidence type="ECO:0008006" key="4">
    <source>
        <dbReference type="Google" id="ProtNLM"/>
    </source>
</evidence>
<protein>
    <recommendedName>
        <fullName evidence="4">Cyclic nucleotide-binding domain-containing protein</fullName>
    </recommendedName>
</protein>
<dbReference type="EMBL" id="FTOH01000003">
    <property type="protein sequence ID" value="SIS68751.1"/>
    <property type="molecule type" value="Genomic_DNA"/>
</dbReference>
<feature type="signal peptide" evidence="1">
    <location>
        <begin position="1"/>
        <end position="18"/>
    </location>
</feature>
<sequence>MCWRVFLSLVLLVPVTYALEPQDAASYFATEAVTPQQAELCLESMRSPLIHNSEGDHVNSYYYFGVHHDRTLIGLERVKGADYSQYFSLLVFDQTTLLGYYRNIASLPLFIEPDGQLSFPRGVELADTIYIDQDEFPALCLAGQPCVEWVSVGARCELSAD</sequence>
<evidence type="ECO:0000313" key="3">
    <source>
        <dbReference type="Proteomes" id="UP000185639"/>
    </source>
</evidence>
<keyword evidence="3" id="KW-1185">Reference proteome</keyword>
<dbReference type="Proteomes" id="UP000185639">
    <property type="component" value="Unassembled WGS sequence"/>
</dbReference>
<evidence type="ECO:0000313" key="2">
    <source>
        <dbReference type="EMBL" id="SIS68751.1"/>
    </source>
</evidence>
<reference evidence="3" key="1">
    <citation type="submission" date="2017-01" db="EMBL/GenBank/DDBJ databases">
        <authorList>
            <person name="Varghese N."/>
            <person name="Submissions S."/>
        </authorList>
    </citation>
    <scope>NUCLEOTIDE SEQUENCE [LARGE SCALE GENOMIC DNA]</scope>
    <source>
        <strain evidence="3">DSM 24913</strain>
    </source>
</reference>
<proteinExistence type="predicted"/>
<dbReference type="OrthoDB" id="6121256at2"/>
<dbReference type="AlphaFoldDB" id="A0A1N7L4N9"/>
<feature type="chain" id="PRO_5013315150" description="Cyclic nucleotide-binding domain-containing protein" evidence="1">
    <location>
        <begin position="19"/>
        <end position="161"/>
    </location>
</feature>
<organism evidence="2 3">
    <name type="scientific">Thalassolituus maritimus</name>
    <dbReference type="NCBI Taxonomy" id="484498"/>
    <lineage>
        <taxon>Bacteria</taxon>
        <taxon>Pseudomonadati</taxon>
        <taxon>Pseudomonadota</taxon>
        <taxon>Gammaproteobacteria</taxon>
        <taxon>Oceanospirillales</taxon>
        <taxon>Oceanospirillaceae</taxon>
        <taxon>Thalassolituus</taxon>
    </lineage>
</organism>
<name>A0A1N7L4N9_9GAMM</name>
<gene>
    <name evidence="2" type="ORF">SAMN05421686_103284</name>
</gene>
<keyword evidence="1" id="KW-0732">Signal</keyword>
<accession>A0A1N7L4N9</accession>
<dbReference type="STRING" id="484498.SAMN05421686_103284"/>